<feature type="coiled-coil region" evidence="1">
    <location>
        <begin position="189"/>
        <end position="235"/>
    </location>
</feature>
<dbReference type="AlphaFoldDB" id="A0A401Z9E7"/>
<evidence type="ECO:0000313" key="3">
    <source>
        <dbReference type="EMBL" id="GCE03500.1"/>
    </source>
</evidence>
<keyword evidence="1" id="KW-0175">Coiled coil</keyword>
<protein>
    <submittedName>
        <fullName evidence="3">Uncharacterized protein</fullName>
    </submittedName>
</protein>
<evidence type="ECO:0000256" key="2">
    <source>
        <dbReference type="SAM" id="MobiDB-lite"/>
    </source>
</evidence>
<keyword evidence="4" id="KW-1185">Reference proteome</keyword>
<proteinExistence type="predicted"/>
<sequence>MVKEVKSRFTEHLGSSTEHLNPSGEAKDAHKNTDFLKLTFEFEDKNVNEVFGSSPELQKFLKPTNPAENGGEPSEASNDRGKEKEKSGDSHLGDPRYAGFSEGQKANFMLADAEKKKAESSEASNDQGKEKEESGDKRQSAGRHFRDAGRSTWKGLKEIYRSAKESVEEAGTNIGKFARYVGRKFDDRRVANKKDIRELRAELDKLREELKKPDTNSLRAEMDKAQAQVWEFQERLGGQHPTGTNRFARFVNRALEPY</sequence>
<dbReference type="RefSeq" id="WP_160145623.1">
    <property type="nucleotide sequence ID" value="NZ_BIFQ01000001.1"/>
</dbReference>
<evidence type="ECO:0000256" key="1">
    <source>
        <dbReference type="SAM" id="Coils"/>
    </source>
</evidence>
<organism evidence="3 4">
    <name type="scientific">Dictyobacter aurantiacus</name>
    <dbReference type="NCBI Taxonomy" id="1936993"/>
    <lineage>
        <taxon>Bacteria</taxon>
        <taxon>Bacillati</taxon>
        <taxon>Chloroflexota</taxon>
        <taxon>Ktedonobacteria</taxon>
        <taxon>Ktedonobacterales</taxon>
        <taxon>Dictyobacteraceae</taxon>
        <taxon>Dictyobacter</taxon>
    </lineage>
</organism>
<feature type="compositionally biased region" description="Basic and acidic residues" evidence="2">
    <location>
        <begin position="127"/>
        <end position="149"/>
    </location>
</feature>
<comment type="caution">
    <text evidence="3">The sequence shown here is derived from an EMBL/GenBank/DDBJ whole genome shotgun (WGS) entry which is preliminary data.</text>
</comment>
<accession>A0A401Z9E7</accession>
<reference evidence="4" key="1">
    <citation type="submission" date="2018-12" db="EMBL/GenBank/DDBJ databases">
        <title>Tengunoibacter tsumagoiensis gen. nov., sp. nov., Dictyobacter kobayashii sp. nov., D. alpinus sp. nov., and D. joshuensis sp. nov. and description of Dictyobacteraceae fam. nov. within the order Ktedonobacterales isolated from Tengu-no-mugimeshi.</title>
        <authorList>
            <person name="Wang C.M."/>
            <person name="Zheng Y."/>
            <person name="Sakai Y."/>
            <person name="Toyoda A."/>
            <person name="Minakuchi Y."/>
            <person name="Abe K."/>
            <person name="Yokota A."/>
            <person name="Yabe S."/>
        </authorList>
    </citation>
    <scope>NUCLEOTIDE SEQUENCE [LARGE SCALE GENOMIC DNA]</scope>
    <source>
        <strain evidence="4">S-27</strain>
    </source>
</reference>
<dbReference type="EMBL" id="BIFQ01000001">
    <property type="protein sequence ID" value="GCE03500.1"/>
    <property type="molecule type" value="Genomic_DNA"/>
</dbReference>
<evidence type="ECO:0000313" key="4">
    <source>
        <dbReference type="Proteomes" id="UP000287224"/>
    </source>
</evidence>
<name>A0A401Z9E7_9CHLR</name>
<feature type="region of interest" description="Disordered" evidence="2">
    <location>
        <begin position="52"/>
        <end position="149"/>
    </location>
</feature>
<feature type="compositionally biased region" description="Basic and acidic residues" evidence="2">
    <location>
        <begin position="1"/>
        <end position="11"/>
    </location>
</feature>
<gene>
    <name evidence="3" type="ORF">KDAU_08290</name>
</gene>
<dbReference type="Proteomes" id="UP000287224">
    <property type="component" value="Unassembled WGS sequence"/>
</dbReference>
<feature type="region of interest" description="Disordered" evidence="2">
    <location>
        <begin position="1"/>
        <end position="29"/>
    </location>
</feature>
<feature type="compositionally biased region" description="Basic and acidic residues" evidence="2">
    <location>
        <begin position="77"/>
        <end position="94"/>
    </location>
</feature>